<accession>A0A0A8XZN3</accession>
<organism evidence="1">
    <name type="scientific">Arundo donax</name>
    <name type="common">Giant reed</name>
    <name type="synonym">Donax arundinaceus</name>
    <dbReference type="NCBI Taxonomy" id="35708"/>
    <lineage>
        <taxon>Eukaryota</taxon>
        <taxon>Viridiplantae</taxon>
        <taxon>Streptophyta</taxon>
        <taxon>Embryophyta</taxon>
        <taxon>Tracheophyta</taxon>
        <taxon>Spermatophyta</taxon>
        <taxon>Magnoliopsida</taxon>
        <taxon>Liliopsida</taxon>
        <taxon>Poales</taxon>
        <taxon>Poaceae</taxon>
        <taxon>PACMAD clade</taxon>
        <taxon>Arundinoideae</taxon>
        <taxon>Arundineae</taxon>
        <taxon>Arundo</taxon>
    </lineage>
</organism>
<dbReference type="EMBL" id="GBRH01179204">
    <property type="protein sequence ID" value="JAE18692.1"/>
    <property type="molecule type" value="Transcribed_RNA"/>
</dbReference>
<reference evidence="1" key="1">
    <citation type="submission" date="2014-09" db="EMBL/GenBank/DDBJ databases">
        <authorList>
            <person name="Magalhaes I.L.F."/>
            <person name="Oliveira U."/>
            <person name="Santos F.R."/>
            <person name="Vidigal T.H.D.A."/>
            <person name="Brescovit A.D."/>
            <person name="Santos A.J."/>
        </authorList>
    </citation>
    <scope>NUCLEOTIDE SEQUENCE</scope>
    <source>
        <tissue evidence="1">Shoot tissue taken approximately 20 cm above the soil surface</tissue>
    </source>
</reference>
<dbReference type="EMBL" id="GBRH01280758">
    <property type="protein sequence ID" value="JAD17137.1"/>
    <property type="molecule type" value="Transcribed_RNA"/>
</dbReference>
<reference evidence="1" key="2">
    <citation type="journal article" date="2015" name="Data Brief">
        <title>Shoot transcriptome of the giant reed, Arundo donax.</title>
        <authorList>
            <person name="Barrero R.A."/>
            <person name="Guerrero F.D."/>
            <person name="Moolhuijzen P."/>
            <person name="Goolsby J.A."/>
            <person name="Tidwell J."/>
            <person name="Bellgard S.E."/>
            <person name="Bellgard M.I."/>
        </authorList>
    </citation>
    <scope>NUCLEOTIDE SEQUENCE</scope>
    <source>
        <tissue evidence="1">Shoot tissue taken approximately 20 cm above the soil surface</tissue>
    </source>
</reference>
<dbReference type="AlphaFoldDB" id="A0A0A8XZN3"/>
<protein>
    <submittedName>
        <fullName evidence="1">Uncharacterized protein</fullName>
    </submittedName>
</protein>
<proteinExistence type="predicted"/>
<sequence length="46" mass="5154">MSSKYWSPSFTNPEWLQAYSTPRNVTSSGFISCFFISSNSEIASLP</sequence>
<evidence type="ECO:0000313" key="1">
    <source>
        <dbReference type="EMBL" id="JAD17137.1"/>
    </source>
</evidence>
<name>A0A0A8XZN3_ARUDO</name>